<sequence length="90" mass="10797">MNYLRSKAHRERYIASVQDSAPSPREKSKKGFYFAKLYYEAKEYDLAKKYISTYINVQERDPKSHRFWGLLYKAEENTVKAVECYKRSVE</sequence>
<dbReference type="InterPro" id="IPR011990">
    <property type="entry name" value="TPR-like_helical_dom_sf"/>
</dbReference>
<keyword evidence="2" id="KW-1185">Reference proteome</keyword>
<protein>
    <submittedName>
        <fullName evidence="1">Uncharacterized protein</fullName>
    </submittedName>
</protein>
<evidence type="ECO:0000313" key="2">
    <source>
        <dbReference type="Proteomes" id="UP000694417"/>
    </source>
</evidence>
<evidence type="ECO:0000313" key="1">
    <source>
        <dbReference type="Ensembl" id="ENSUPAP00010012326.1"/>
    </source>
</evidence>
<accession>A0A8D2H9Z2</accession>
<reference evidence="1" key="2">
    <citation type="submission" date="2025-09" db="UniProtKB">
        <authorList>
            <consortium name="Ensembl"/>
        </authorList>
    </citation>
    <scope>IDENTIFICATION</scope>
</reference>
<proteinExistence type="predicted"/>
<reference evidence="1" key="1">
    <citation type="submission" date="2025-08" db="UniProtKB">
        <authorList>
            <consortium name="Ensembl"/>
        </authorList>
    </citation>
    <scope>IDENTIFICATION</scope>
</reference>
<dbReference type="Ensembl" id="ENSUPAT00010014143.1">
    <property type="protein sequence ID" value="ENSUPAP00010012326.1"/>
    <property type="gene ID" value="ENSUPAG00010010012.1"/>
</dbReference>
<dbReference type="AlphaFoldDB" id="A0A8D2H9Z2"/>
<name>A0A8D2H9Z2_UROPR</name>
<dbReference type="Proteomes" id="UP000694417">
    <property type="component" value="Unplaced"/>
</dbReference>
<dbReference type="SUPFAM" id="SSF48452">
    <property type="entry name" value="TPR-like"/>
    <property type="match status" value="1"/>
</dbReference>
<dbReference type="GeneTree" id="ENSGT00940000164065"/>
<organism evidence="1 2">
    <name type="scientific">Urocitellus parryii</name>
    <name type="common">Arctic ground squirrel</name>
    <name type="synonym">Spermophilus parryii</name>
    <dbReference type="NCBI Taxonomy" id="9999"/>
    <lineage>
        <taxon>Eukaryota</taxon>
        <taxon>Metazoa</taxon>
        <taxon>Chordata</taxon>
        <taxon>Craniata</taxon>
        <taxon>Vertebrata</taxon>
        <taxon>Euteleostomi</taxon>
        <taxon>Mammalia</taxon>
        <taxon>Eutheria</taxon>
        <taxon>Euarchontoglires</taxon>
        <taxon>Glires</taxon>
        <taxon>Rodentia</taxon>
        <taxon>Sciuromorpha</taxon>
        <taxon>Sciuridae</taxon>
        <taxon>Xerinae</taxon>
        <taxon>Marmotini</taxon>
        <taxon>Urocitellus</taxon>
    </lineage>
</organism>
<dbReference type="Gene3D" id="1.25.40.10">
    <property type="entry name" value="Tetratricopeptide repeat domain"/>
    <property type="match status" value="1"/>
</dbReference>